<proteinExistence type="predicted"/>
<dbReference type="RefSeq" id="WP_138458054.1">
    <property type="nucleotide sequence ID" value="NZ_VBUU01000030.1"/>
</dbReference>
<dbReference type="Pfam" id="PF20693">
    <property type="entry name" value="YobI-ATPase"/>
    <property type="match status" value="1"/>
</dbReference>
<dbReference type="EMBL" id="VBUU01000030">
    <property type="protein sequence ID" value="TLG01698.1"/>
    <property type="molecule type" value="Genomic_DNA"/>
</dbReference>
<reference evidence="3 4" key="1">
    <citation type="submission" date="2019-05" db="EMBL/GenBank/DDBJ databases">
        <title>Genomes sequences of two Nocardia cyriacigeorgica environmental isolates, type strains Nocardia asteroides ATCC 19247 and Nocardia cyriacigeorgica DSM 44484.</title>
        <authorList>
            <person name="Vautrin F."/>
            <person name="Bergeron E."/>
            <person name="Dubost A."/>
            <person name="Abrouk D."/>
            <person name="Rodriguez Nava V."/>
            <person name="Pujic P."/>
        </authorList>
    </citation>
    <scope>NUCLEOTIDE SEQUENCE [LARGE SCALE GENOMIC DNA]</scope>
    <source>
        <strain evidence="3 4">EML 1456</strain>
    </source>
</reference>
<keyword evidence="1" id="KW-0472">Membrane</keyword>
<dbReference type="Proteomes" id="UP000308349">
    <property type="component" value="Unassembled WGS sequence"/>
</dbReference>
<evidence type="ECO:0000256" key="1">
    <source>
        <dbReference type="SAM" id="Phobius"/>
    </source>
</evidence>
<dbReference type="InterPro" id="IPR027417">
    <property type="entry name" value="P-loop_NTPase"/>
</dbReference>
<evidence type="ECO:0000313" key="4">
    <source>
        <dbReference type="Proteomes" id="UP000308349"/>
    </source>
</evidence>
<accession>A0A5R8P869</accession>
<comment type="caution">
    <text evidence="3">The sequence shown here is derived from an EMBL/GenBank/DDBJ whole genome shotgun (WGS) entry which is preliminary data.</text>
</comment>
<organism evidence="3 4">
    <name type="scientific">Nocardia cyriacigeorgica</name>
    <dbReference type="NCBI Taxonomy" id="135487"/>
    <lineage>
        <taxon>Bacteria</taxon>
        <taxon>Bacillati</taxon>
        <taxon>Actinomycetota</taxon>
        <taxon>Actinomycetes</taxon>
        <taxon>Mycobacteriales</taxon>
        <taxon>Nocardiaceae</taxon>
        <taxon>Nocardia</taxon>
    </lineage>
</organism>
<evidence type="ECO:0000259" key="2">
    <source>
        <dbReference type="Pfam" id="PF20693"/>
    </source>
</evidence>
<dbReference type="SUPFAM" id="SSF52540">
    <property type="entry name" value="P-loop containing nucleoside triphosphate hydrolases"/>
    <property type="match status" value="1"/>
</dbReference>
<sequence>MRKLRFRDRRAASGAATDGRLLPLTSAYQPAQHEVYVQHLDAALNDSSLHNIALTGRYGVGKSSVLDETERRHWSRVLRVSLSNLGAADDNETLTNRIEKEFVKQLLHREPPRRVPQSRFRRISTRSFATLSLVTLFQVAVVGGVLWLLGGRIALKPIQGDHRWWVQALGWAGLIVGVVAVLTWLRSVTRDHVISQFSAAGASVTLTKADSTYFDEFLDEIVYFFARVKVDIVILEDLDRYNDPHIFQALRELNTVLNSSKQIRRRRIRFIYAIRDSVFERLGQDPYGVQHAGEASGAGADAADAELELANRTKFFDIVIPLVPFITHNNARDLLERLMKDEPEPVRVSGEVMDLVARKLPDMRLLTNIRNEYSVFAYRLIVNKNGVEDLSPDKLFAMVVYKNVHLRDFEQMLLGKGSLDTLDKVRRELVRESIASCEERIRDINNGLATRAALQARLTSLREKLEWLVESMKRANPQQEGHGGYIIDGVHHTVEQAETVEFWEHLVATPETWSIIFTHYSNTRHVQMNRTDLQRIIGDELDLDAWTVRTIAELDREGAELEAKLARLRHADFLTLLDLPELTLDYAGTPYNFSALVSELVGSALAAELITHGYIDPYYGVYVSQYYGGRVSARAMKFLMKNIGTNTAEIHGALAPSDIDAVLRETSGSFLNDFSGYNIDILDHLLAHTTTLGSGPLASRPLADVLLGNVISRRGDLEREFLNSYLLGGREKHTGVGWLARHWTEVFTFLVGNTHLDIDTQVRFVNTALLNLDVHIPYLLDVDVQAFLNTHYTEMDAITGDHSDADTHAAAGLLEKAGFVCENLASVGARMRVLLVVADRYSLTAANLKAATGAATIELDTLLACNADVYADALAHPGRYLAAFDADADTEFTITDPDEFTNILNDIAPTPAEDDENTSAAVWPAQDIDRVVARAAPECRVTTLTDDLALPLWSVLARKCRFDASLTNVHAYISEVGSVDAALAGLLIQAGAIDCTGACPQRTDAGEVDLAEPSEVEDMKMHVAIAVLTASTTLPDAELRTRLVQNMHLSEWVAATDLTPERGPLLAFLIARNICTDTAATFTHFPCEDWDTLRPAMIASADIAEFADPSFIDETAIERIFASTGSDIADTVCDKLLDSLAAFTPGGSPAALLAAGRYALRKEYHMERSVIDRIAAATRNPDVTVGLLALLGSAEVAGSEIEEILIQLPGEYPLLNQTGKRFDLPNNRAHRTVLSRLQRDGHVASFRQRRTARDKLSVTTKNQGQ</sequence>
<dbReference type="OrthoDB" id="1701659at2"/>
<evidence type="ECO:0000313" key="3">
    <source>
        <dbReference type="EMBL" id="TLG01698.1"/>
    </source>
</evidence>
<feature type="transmembrane region" description="Helical" evidence="1">
    <location>
        <begin position="128"/>
        <end position="149"/>
    </location>
</feature>
<feature type="domain" description="YobI-like P-loop NTPase" evidence="2">
    <location>
        <begin position="36"/>
        <end position="420"/>
    </location>
</feature>
<protein>
    <recommendedName>
        <fullName evidence="2">YobI-like P-loop NTPase domain-containing protein</fullName>
    </recommendedName>
</protein>
<keyword evidence="1" id="KW-1133">Transmembrane helix</keyword>
<dbReference type="AlphaFoldDB" id="A0A5R8P869"/>
<gene>
    <name evidence="3" type="ORF">FEK35_23630</name>
</gene>
<feature type="transmembrane region" description="Helical" evidence="1">
    <location>
        <begin position="164"/>
        <end position="185"/>
    </location>
</feature>
<keyword evidence="1" id="KW-0812">Transmembrane</keyword>
<name>A0A5R8P869_9NOCA</name>
<dbReference type="InterPro" id="IPR048428">
    <property type="entry name" value="YobI-NTPase"/>
</dbReference>